<feature type="non-terminal residue" evidence="1">
    <location>
        <position position="1"/>
    </location>
</feature>
<protein>
    <submittedName>
        <fullName evidence="1">Uncharacterized protein</fullName>
    </submittedName>
</protein>
<name>X1Q9J9_9ZZZZ</name>
<sequence length="172" mass="19787">VETMWEGKRQQRGITCVRDLKEHEPYVWERLVKAEVYKDDQDCLPCIALETLGDDAFPEGLFKGTDLDTDVKYFFQVILEEETYKGGDSQLIKFIKAPITAVRSFVSQMFDEDICGQDLFESKGVFSKWTKPGKGEKWDVRVISSKKLWTSDWQGKLLDPEIIIPSVHSDAD</sequence>
<comment type="caution">
    <text evidence="1">The sequence shown here is derived from an EMBL/GenBank/DDBJ whole genome shotgun (WGS) entry which is preliminary data.</text>
</comment>
<reference evidence="1" key="1">
    <citation type="journal article" date="2014" name="Front. Microbiol.">
        <title>High frequency of phylogenetically diverse reductive dehalogenase-homologous genes in deep subseafloor sedimentary metagenomes.</title>
        <authorList>
            <person name="Kawai M."/>
            <person name="Futagami T."/>
            <person name="Toyoda A."/>
            <person name="Takaki Y."/>
            <person name="Nishi S."/>
            <person name="Hori S."/>
            <person name="Arai W."/>
            <person name="Tsubouchi T."/>
            <person name="Morono Y."/>
            <person name="Uchiyama I."/>
            <person name="Ito T."/>
            <person name="Fujiyama A."/>
            <person name="Inagaki F."/>
            <person name="Takami H."/>
        </authorList>
    </citation>
    <scope>NUCLEOTIDE SEQUENCE</scope>
    <source>
        <strain evidence="1">Expedition CK06-06</strain>
    </source>
</reference>
<dbReference type="EMBL" id="BARV01040171">
    <property type="protein sequence ID" value="GAI51456.1"/>
    <property type="molecule type" value="Genomic_DNA"/>
</dbReference>
<accession>X1Q9J9</accession>
<evidence type="ECO:0000313" key="1">
    <source>
        <dbReference type="EMBL" id="GAI51456.1"/>
    </source>
</evidence>
<proteinExistence type="predicted"/>
<feature type="non-terminal residue" evidence="1">
    <location>
        <position position="172"/>
    </location>
</feature>
<dbReference type="AlphaFoldDB" id="X1Q9J9"/>
<organism evidence="1">
    <name type="scientific">marine sediment metagenome</name>
    <dbReference type="NCBI Taxonomy" id="412755"/>
    <lineage>
        <taxon>unclassified sequences</taxon>
        <taxon>metagenomes</taxon>
        <taxon>ecological metagenomes</taxon>
    </lineage>
</organism>
<gene>
    <name evidence="1" type="ORF">S06H3_61301</name>
</gene>